<feature type="transmembrane region" description="Helical" evidence="1">
    <location>
        <begin position="41"/>
        <end position="60"/>
    </location>
</feature>
<evidence type="ECO:0000313" key="3">
    <source>
        <dbReference type="EMBL" id="CAB4193868.1"/>
    </source>
</evidence>
<proteinExistence type="predicted"/>
<protein>
    <submittedName>
        <fullName evidence="3">Uncharacterized protein</fullName>
    </submittedName>
</protein>
<reference evidence="3" key="1">
    <citation type="submission" date="2020-05" db="EMBL/GenBank/DDBJ databases">
        <authorList>
            <person name="Chiriac C."/>
            <person name="Salcher M."/>
            <person name="Ghai R."/>
            <person name="Kavagutti S V."/>
        </authorList>
    </citation>
    <scope>NUCLEOTIDE SEQUENCE</scope>
</reference>
<gene>
    <name evidence="3" type="ORF">UFOVP1247_239</name>
    <name evidence="2" type="ORF">UFOVP970_279</name>
</gene>
<dbReference type="EMBL" id="LR796916">
    <property type="protein sequence ID" value="CAB4175603.1"/>
    <property type="molecule type" value="Genomic_DNA"/>
</dbReference>
<name>A0A6J5RJH5_9CAUD</name>
<dbReference type="EMBL" id="LR797195">
    <property type="protein sequence ID" value="CAB4193868.1"/>
    <property type="molecule type" value="Genomic_DNA"/>
</dbReference>
<keyword evidence="1" id="KW-0472">Membrane</keyword>
<keyword evidence="1" id="KW-0812">Transmembrane</keyword>
<keyword evidence="1" id="KW-1133">Transmembrane helix</keyword>
<organism evidence="3">
    <name type="scientific">uncultured Caudovirales phage</name>
    <dbReference type="NCBI Taxonomy" id="2100421"/>
    <lineage>
        <taxon>Viruses</taxon>
        <taxon>Duplodnaviria</taxon>
        <taxon>Heunggongvirae</taxon>
        <taxon>Uroviricota</taxon>
        <taxon>Caudoviricetes</taxon>
        <taxon>Peduoviridae</taxon>
        <taxon>Maltschvirus</taxon>
        <taxon>Maltschvirus maltsch</taxon>
    </lineage>
</organism>
<accession>A0A6J5RJH5</accession>
<feature type="transmembrane region" description="Helical" evidence="1">
    <location>
        <begin position="5"/>
        <end position="26"/>
    </location>
</feature>
<evidence type="ECO:0000313" key="2">
    <source>
        <dbReference type="EMBL" id="CAB4175603.1"/>
    </source>
</evidence>
<evidence type="ECO:0000256" key="1">
    <source>
        <dbReference type="SAM" id="Phobius"/>
    </source>
</evidence>
<sequence length="68" mass="7427">MKKAIISIITAVAKLLLLSLVCNLVYEWNHLSKVFGPTISYSQWVGIVVIINALVPNGIVNSKSSDDK</sequence>